<dbReference type="AlphaFoldDB" id="A0A0N0UNM0"/>
<name>A0A0N0UNM0_9FLAO</name>
<proteinExistence type="predicted"/>
<evidence type="ECO:0000313" key="3">
    <source>
        <dbReference type="EMBL" id="SED98735.1"/>
    </source>
</evidence>
<feature type="transmembrane region" description="Helical" evidence="1">
    <location>
        <begin position="12"/>
        <end position="38"/>
    </location>
</feature>
<dbReference type="EMBL" id="FNUE01000001">
    <property type="protein sequence ID" value="SED98735.1"/>
    <property type="molecule type" value="Genomic_DNA"/>
</dbReference>
<reference evidence="2 4" key="1">
    <citation type="submission" date="2015-07" db="EMBL/GenBank/DDBJ databases">
        <title>Genome of Polaribacter dokdonenesis DSW-5, isolated from seawater off Dokdo in Korea.</title>
        <authorList>
            <person name="Yoon K."/>
            <person name="Song J.Y."/>
            <person name="Kim J.F."/>
        </authorList>
    </citation>
    <scope>NUCLEOTIDE SEQUENCE [LARGE SCALE GENOMIC DNA]</scope>
    <source>
        <strain evidence="2 4">DSW-5</strain>
    </source>
</reference>
<organism evidence="2 4">
    <name type="scientific">Polaribacter dokdonensis DSW-5</name>
    <dbReference type="NCBI Taxonomy" id="1300348"/>
    <lineage>
        <taxon>Bacteria</taxon>
        <taxon>Pseudomonadati</taxon>
        <taxon>Bacteroidota</taxon>
        <taxon>Flavobacteriia</taxon>
        <taxon>Flavobacteriales</taxon>
        <taxon>Flavobacteriaceae</taxon>
    </lineage>
</organism>
<gene>
    <name evidence="2" type="ORF">I602_1527</name>
    <name evidence="3" type="ORF">SAMN05444353_0239</name>
</gene>
<dbReference type="Proteomes" id="UP000037716">
    <property type="component" value="Unassembled WGS sequence"/>
</dbReference>
<accession>A0A0N0UNM0</accession>
<feature type="transmembrane region" description="Helical" evidence="1">
    <location>
        <begin position="58"/>
        <end position="77"/>
    </location>
</feature>
<evidence type="ECO:0000313" key="4">
    <source>
        <dbReference type="Proteomes" id="UP000037716"/>
    </source>
</evidence>
<protein>
    <submittedName>
        <fullName evidence="2">Uncharacterized protein</fullName>
    </submittedName>
</protein>
<dbReference type="RefSeq" id="WP_053974109.1">
    <property type="nucleotide sequence ID" value="NZ_FNUE01000001.1"/>
</dbReference>
<comment type="caution">
    <text evidence="2">The sequence shown here is derived from an EMBL/GenBank/DDBJ whole genome shotgun (WGS) entry which is preliminary data.</text>
</comment>
<reference evidence="3 5" key="2">
    <citation type="submission" date="2016-10" db="EMBL/GenBank/DDBJ databases">
        <authorList>
            <person name="Varghese N."/>
            <person name="Submissions S."/>
        </authorList>
    </citation>
    <scope>NUCLEOTIDE SEQUENCE [LARGE SCALE GENOMIC DNA]</scope>
    <source>
        <strain evidence="3 5">DSW-5</strain>
    </source>
</reference>
<dbReference type="PATRIC" id="fig|1300348.6.peg.1526"/>
<dbReference type="Proteomes" id="UP000183071">
    <property type="component" value="Unassembled WGS sequence"/>
</dbReference>
<keyword evidence="1" id="KW-0472">Membrane</keyword>
<keyword evidence="5" id="KW-1185">Reference proteome</keyword>
<evidence type="ECO:0000256" key="1">
    <source>
        <dbReference type="SAM" id="Phobius"/>
    </source>
</evidence>
<dbReference type="EMBL" id="LGBR01000001">
    <property type="protein sequence ID" value="KOY51967.1"/>
    <property type="molecule type" value="Genomic_DNA"/>
</dbReference>
<sequence>MSFKKNLNNPLFWSNFLKVAVPFFFFVTIISLLINSWSAIISGDFMAIAEQNFTNGKWATFWGMKIIISIIYGLYITNKNMK</sequence>
<evidence type="ECO:0000313" key="2">
    <source>
        <dbReference type="EMBL" id="KOY51967.1"/>
    </source>
</evidence>
<dbReference type="OrthoDB" id="1446382at2"/>
<keyword evidence="1" id="KW-1133">Transmembrane helix</keyword>
<keyword evidence="1" id="KW-0812">Transmembrane</keyword>
<evidence type="ECO:0000313" key="5">
    <source>
        <dbReference type="Proteomes" id="UP000183071"/>
    </source>
</evidence>